<dbReference type="Proteomes" id="UP000095087">
    <property type="component" value="Unassembled WGS sequence"/>
</dbReference>
<dbReference type="PANTHER" id="PTHR11228:SF7">
    <property type="entry name" value="PQQA PEPTIDE CYCLASE"/>
    <property type="match status" value="1"/>
</dbReference>
<dbReference type="InterPro" id="IPR000385">
    <property type="entry name" value="MoaA_NifB_PqqE_Fe-S-bd_CS"/>
</dbReference>
<evidence type="ECO:0000256" key="7">
    <source>
        <dbReference type="ARBA" id="ARBA00023014"/>
    </source>
</evidence>
<comment type="pathway">
    <text evidence="8">Cofactor biosynthesis; pyrroloquinoline quinone biosynthesis.</text>
</comment>
<keyword evidence="1 8" id="KW-0004">4Fe-4S</keyword>
<dbReference type="InterPro" id="IPR050377">
    <property type="entry name" value="Radical_SAM_PqqE_MftC-like"/>
</dbReference>
<keyword evidence="7 8" id="KW-0411">Iron-sulfur</keyword>
<dbReference type="InterPro" id="IPR023885">
    <property type="entry name" value="4Fe4S-binding_SPASM_dom"/>
</dbReference>
<comment type="catalytic activity">
    <reaction evidence="8">
        <text>[PQQ precursor protein] + S-adenosyl-L-methionine = E-Y cross-linked-[PQQ precursor protein] + 5'-deoxyadenosine + L-methionine + H(+)</text>
        <dbReference type="Rhea" id="RHEA:56836"/>
        <dbReference type="Rhea" id="RHEA-COMP:14800"/>
        <dbReference type="Rhea" id="RHEA-COMP:14801"/>
        <dbReference type="ChEBI" id="CHEBI:15378"/>
        <dbReference type="ChEBI" id="CHEBI:17319"/>
        <dbReference type="ChEBI" id="CHEBI:57844"/>
        <dbReference type="ChEBI" id="CHEBI:59789"/>
        <dbReference type="ChEBI" id="CHEBI:141026"/>
        <dbReference type="ChEBI" id="CHEBI:141027"/>
        <dbReference type="EC" id="1.21.98.4"/>
    </reaction>
</comment>
<dbReference type="GO" id="GO:0009975">
    <property type="term" value="F:cyclase activity"/>
    <property type="evidence" value="ECO:0007669"/>
    <property type="project" value="UniProtKB-UniRule"/>
</dbReference>
<dbReference type="GO" id="GO:0018189">
    <property type="term" value="P:pyrroloquinoline quinone biosynthetic process"/>
    <property type="evidence" value="ECO:0007669"/>
    <property type="project" value="UniProtKB-UniRule"/>
</dbReference>
<dbReference type="EMBL" id="MASI01000001">
    <property type="protein sequence ID" value="ODA68235.1"/>
    <property type="molecule type" value="Genomic_DNA"/>
</dbReference>
<evidence type="ECO:0000256" key="4">
    <source>
        <dbReference type="ARBA" id="ARBA00022905"/>
    </source>
</evidence>
<dbReference type="InterPro" id="IPR013785">
    <property type="entry name" value="Aldolase_TIM"/>
</dbReference>
<feature type="region of interest" description="Disordered" evidence="9">
    <location>
        <begin position="1"/>
        <end position="32"/>
    </location>
</feature>
<feature type="compositionally biased region" description="Basic and acidic residues" evidence="9">
    <location>
        <begin position="1"/>
        <end position="15"/>
    </location>
</feature>
<keyword evidence="6 8" id="KW-0408">Iron</keyword>
<sequence length="417" mass="46057">MTTELKDHVGEENAHLESVTVDDEPTSGVTGGNDPLDGLCARAPIGLLAELTHRCPLQCGYCSNPIELERVNKELTTEQWVSVMEQAGEMGILQVHLSGGEPTARKDLEEIVAAASRSGLYSNLITAAVTLKRERLEKLKELGLDHVQISFQDVDAENAERIGGYPGATAKKLEAANWVTDMGLPLTINAPIHRQNIHNVGRYIDMAVELGAQRLEIAHVQYYGWAYLNRAMLMPTYEQTMQTVDVVEAARERLKGILTIDMVVPDYYAKRPKPCMGGWAKGFMNVTPAGKALPCHAAESIPQLTFDNVADRPLLDIWLHGEAFNAFRGTDWMKEPCRSCAFKEIDWGGCRCQAMAITGDPTNTDPACALSPYHGEMAAMAREESRRPLKPYVYRNPKNAAEALKPKQEEPELTPAE</sequence>
<evidence type="ECO:0000259" key="10">
    <source>
        <dbReference type="PROSITE" id="PS51918"/>
    </source>
</evidence>
<dbReference type="CDD" id="cd21119">
    <property type="entry name" value="SPASM_PqqE"/>
    <property type="match status" value="1"/>
</dbReference>
<reference evidence="11 12" key="1">
    <citation type="submission" date="2016-07" db="EMBL/GenBank/DDBJ databases">
        <title>Draft genome sequence of Methyloligella halotolerans C2T (VKM B-2706T=CCUG 61687T=DSM 25045T), a halotolerant polyhydroxybutyrate accumulating methylotroph.</title>
        <authorList>
            <person name="Vasilenko O.V."/>
            <person name="Doronina N.V."/>
            <person name="Poroshina M.N."/>
            <person name="Tarlachkov S.V."/>
            <person name="Trotsenko Y.A."/>
        </authorList>
    </citation>
    <scope>NUCLEOTIDE SEQUENCE [LARGE SCALE GENOMIC DNA]</scope>
    <source>
        <strain evidence="11 12">VKM B-2706</strain>
    </source>
</reference>
<dbReference type="PROSITE" id="PS51918">
    <property type="entry name" value="RADICAL_SAM"/>
    <property type="match status" value="1"/>
</dbReference>
<evidence type="ECO:0000256" key="5">
    <source>
        <dbReference type="ARBA" id="ARBA00023002"/>
    </source>
</evidence>
<dbReference type="STRING" id="1177755.A7A08_00052"/>
<dbReference type="Pfam" id="PF13186">
    <property type="entry name" value="SPASM"/>
    <property type="match status" value="1"/>
</dbReference>
<dbReference type="SFLD" id="SFLDG01386">
    <property type="entry name" value="main_SPASM_domain-containing"/>
    <property type="match status" value="1"/>
</dbReference>
<protein>
    <recommendedName>
        <fullName evidence="8">PqqA peptide cyclase</fullName>
        <ecNumber evidence="8">1.21.98.4</ecNumber>
    </recommendedName>
    <alternativeName>
        <fullName evidence="8">Coenzyme PQQ synthesis protein E</fullName>
    </alternativeName>
</protein>
<feature type="binding site" evidence="8">
    <location>
        <position position="59"/>
    </location>
    <ligand>
        <name>[4Fe-4S] cluster</name>
        <dbReference type="ChEBI" id="CHEBI:49883"/>
        <note>4Fe-4S-S-AdoMet</note>
    </ligand>
</feature>
<dbReference type="Pfam" id="PF04055">
    <property type="entry name" value="Radical_SAM"/>
    <property type="match status" value="1"/>
</dbReference>
<dbReference type="NCBIfam" id="TIGR02109">
    <property type="entry name" value="PQQ_syn_pqqE"/>
    <property type="match status" value="1"/>
</dbReference>
<dbReference type="InterPro" id="IPR011843">
    <property type="entry name" value="PQQ_synth_PqqE_bac"/>
</dbReference>
<feature type="domain" description="Radical SAM core" evidence="10">
    <location>
        <begin position="41"/>
        <end position="258"/>
    </location>
</feature>
<evidence type="ECO:0000313" key="12">
    <source>
        <dbReference type="Proteomes" id="UP000095087"/>
    </source>
</evidence>
<accession>A0A1E2S1N2</accession>
<keyword evidence="5 8" id="KW-0560">Oxidoreductase</keyword>
<comment type="function">
    <text evidence="8">Catalyzes the cross-linking of a glutamate residue and a tyrosine residue in the PqqA protein as part of the biosynthesis of pyrroloquinoline quinone (PQQ).</text>
</comment>
<keyword evidence="3 8" id="KW-0479">Metal-binding</keyword>
<dbReference type="SFLD" id="SFLDG01067">
    <property type="entry name" value="SPASM/twitch_domain_containing"/>
    <property type="match status" value="1"/>
</dbReference>
<evidence type="ECO:0000256" key="1">
    <source>
        <dbReference type="ARBA" id="ARBA00022485"/>
    </source>
</evidence>
<dbReference type="EC" id="1.21.98.4" evidence="8"/>
<dbReference type="InterPro" id="IPR017200">
    <property type="entry name" value="PqqE-like"/>
</dbReference>
<dbReference type="SMART" id="SM00729">
    <property type="entry name" value="Elp3"/>
    <property type="match status" value="1"/>
</dbReference>
<feature type="binding site" evidence="8">
    <location>
        <position position="62"/>
    </location>
    <ligand>
        <name>[4Fe-4S] cluster</name>
        <dbReference type="ChEBI" id="CHEBI:49883"/>
        <note>4Fe-4S-S-AdoMet</note>
    </ligand>
</feature>
<dbReference type="SUPFAM" id="SSF102114">
    <property type="entry name" value="Radical SAM enzymes"/>
    <property type="match status" value="1"/>
</dbReference>
<dbReference type="SFLD" id="SFLDS00029">
    <property type="entry name" value="Radical_SAM"/>
    <property type="match status" value="1"/>
</dbReference>
<comment type="caution">
    <text evidence="11">The sequence shown here is derived from an EMBL/GenBank/DDBJ whole genome shotgun (WGS) entry which is preliminary data.</text>
</comment>
<keyword evidence="2 8" id="KW-0949">S-adenosyl-L-methionine</keyword>
<dbReference type="GO" id="GO:0005506">
    <property type="term" value="F:iron ion binding"/>
    <property type="evidence" value="ECO:0007669"/>
    <property type="project" value="UniProtKB-UniRule"/>
</dbReference>
<name>A0A1E2S1N2_9HYPH</name>
<evidence type="ECO:0000313" key="11">
    <source>
        <dbReference type="EMBL" id="ODA68235.1"/>
    </source>
</evidence>
<dbReference type="InterPro" id="IPR058240">
    <property type="entry name" value="rSAM_sf"/>
</dbReference>
<dbReference type="NCBIfam" id="TIGR04085">
    <property type="entry name" value="rSAM_more_4Fe4S"/>
    <property type="match status" value="1"/>
</dbReference>
<dbReference type="PROSITE" id="PS01305">
    <property type="entry name" value="MOAA_NIFB_PQQE"/>
    <property type="match status" value="1"/>
</dbReference>
<dbReference type="RefSeq" id="WP_083226420.1">
    <property type="nucleotide sequence ID" value="NZ_MASI01000001.1"/>
</dbReference>
<dbReference type="HAMAP" id="MF_00660">
    <property type="entry name" value="PqqE"/>
    <property type="match status" value="1"/>
</dbReference>
<comment type="similarity">
    <text evidence="8">Belongs to the radical SAM superfamily. PqqE family.</text>
</comment>
<dbReference type="GO" id="GO:0051539">
    <property type="term" value="F:4 iron, 4 sulfur cluster binding"/>
    <property type="evidence" value="ECO:0007669"/>
    <property type="project" value="UniProtKB-KW"/>
</dbReference>
<dbReference type="PATRIC" id="fig|1177755.3.peg.53"/>
<dbReference type="UniPathway" id="UPA00539"/>
<keyword evidence="12" id="KW-1185">Reference proteome</keyword>
<dbReference type="GO" id="GO:0032324">
    <property type="term" value="P:molybdopterin cofactor biosynthetic process"/>
    <property type="evidence" value="ECO:0007669"/>
    <property type="project" value="UniProtKB-ARBA"/>
</dbReference>
<proteinExistence type="inferred from homology"/>
<keyword evidence="4 8" id="KW-0884">PQQ biosynthesis</keyword>
<dbReference type="InterPro" id="IPR007197">
    <property type="entry name" value="rSAM"/>
</dbReference>
<evidence type="ECO:0000256" key="6">
    <source>
        <dbReference type="ARBA" id="ARBA00023004"/>
    </source>
</evidence>
<organism evidence="11 12">
    <name type="scientific">Methyloligella halotolerans</name>
    <dbReference type="NCBI Taxonomy" id="1177755"/>
    <lineage>
        <taxon>Bacteria</taxon>
        <taxon>Pseudomonadati</taxon>
        <taxon>Pseudomonadota</taxon>
        <taxon>Alphaproteobacteria</taxon>
        <taxon>Hyphomicrobiales</taxon>
        <taxon>Hyphomicrobiaceae</taxon>
        <taxon>Methyloligella</taxon>
    </lineage>
</organism>
<gene>
    <name evidence="8" type="primary">pqqE</name>
    <name evidence="11" type="ORF">A7A08_00052</name>
</gene>
<evidence type="ECO:0000256" key="2">
    <source>
        <dbReference type="ARBA" id="ARBA00022691"/>
    </source>
</evidence>
<dbReference type="InterPro" id="IPR006638">
    <property type="entry name" value="Elp3/MiaA/NifB-like_rSAM"/>
</dbReference>
<comment type="cofactor">
    <cofactor evidence="8">
        <name>[4Fe-4S] cluster</name>
        <dbReference type="ChEBI" id="CHEBI:49883"/>
    </cofactor>
    <text evidence="8">Binds 1 [4Fe-4S] cluster. The cluster is coordinated with 3 cysteines and an exchangeable S-adenosyl-L-methionine.</text>
</comment>
<evidence type="ECO:0000256" key="8">
    <source>
        <dbReference type="HAMAP-Rule" id="MF_00660"/>
    </source>
</evidence>
<dbReference type="SFLD" id="SFLDF00280">
    <property type="entry name" value="coenzyme_PQQ_synthesis_protein"/>
    <property type="match status" value="1"/>
</dbReference>
<feature type="binding site" evidence="8">
    <location>
        <position position="55"/>
    </location>
    <ligand>
        <name>[4Fe-4S] cluster</name>
        <dbReference type="ChEBI" id="CHEBI:49883"/>
        <note>4Fe-4S-S-AdoMet</note>
    </ligand>
</feature>
<dbReference type="GO" id="GO:0016491">
    <property type="term" value="F:oxidoreductase activity"/>
    <property type="evidence" value="ECO:0007669"/>
    <property type="project" value="UniProtKB-KW"/>
</dbReference>
<dbReference type="OrthoDB" id="9792276at2"/>
<dbReference type="Gene3D" id="3.20.20.70">
    <property type="entry name" value="Aldolase class I"/>
    <property type="match status" value="1"/>
</dbReference>
<evidence type="ECO:0000256" key="3">
    <source>
        <dbReference type="ARBA" id="ARBA00022723"/>
    </source>
</evidence>
<dbReference type="PANTHER" id="PTHR11228">
    <property type="entry name" value="RADICAL SAM DOMAIN PROTEIN"/>
    <property type="match status" value="1"/>
</dbReference>
<comment type="subunit">
    <text evidence="8">Interacts with PqqD. The interaction is necessary for activity of PqqE.</text>
</comment>
<dbReference type="AlphaFoldDB" id="A0A1E2S1N2"/>
<dbReference type="GO" id="GO:1904047">
    <property type="term" value="F:S-adenosyl-L-methionine binding"/>
    <property type="evidence" value="ECO:0007669"/>
    <property type="project" value="UniProtKB-UniRule"/>
</dbReference>
<dbReference type="PIRSF" id="PIRSF037420">
    <property type="entry name" value="PQQ_syn_pqqE"/>
    <property type="match status" value="1"/>
</dbReference>
<dbReference type="CDD" id="cd01335">
    <property type="entry name" value="Radical_SAM"/>
    <property type="match status" value="1"/>
</dbReference>
<evidence type="ECO:0000256" key="9">
    <source>
        <dbReference type="SAM" id="MobiDB-lite"/>
    </source>
</evidence>